<dbReference type="GO" id="GO:0008270">
    <property type="term" value="F:zinc ion binding"/>
    <property type="evidence" value="ECO:0007669"/>
    <property type="project" value="UniProtKB-UniRule"/>
</dbReference>
<dbReference type="Gene3D" id="3.90.980.10">
    <property type="entry name" value="DNA primase, catalytic core, N-terminal domain"/>
    <property type="match status" value="1"/>
</dbReference>
<evidence type="ECO:0000256" key="14">
    <source>
        <dbReference type="PIRSR" id="PIRSR002811-1"/>
    </source>
</evidence>
<dbReference type="InterPro" id="IPR019475">
    <property type="entry name" value="DNA_primase_DnaB-bd"/>
</dbReference>
<evidence type="ECO:0000256" key="7">
    <source>
        <dbReference type="ARBA" id="ARBA00022771"/>
    </source>
</evidence>
<dbReference type="Pfam" id="PF08278">
    <property type="entry name" value="DnaG_DnaB_bind"/>
    <property type="match status" value="1"/>
</dbReference>
<accession>A0A451DAY9</accession>
<evidence type="ECO:0000259" key="15">
    <source>
        <dbReference type="PROSITE" id="PS50880"/>
    </source>
</evidence>
<dbReference type="Pfam" id="PF08275">
    <property type="entry name" value="DNAG_N"/>
    <property type="match status" value="1"/>
</dbReference>
<comment type="catalytic activity">
    <reaction evidence="12">
        <text>ssDNA + n NTP = ssDNA/pppN(pN)n-1 hybrid + (n-1) diphosphate.</text>
        <dbReference type="EC" id="2.7.7.101"/>
    </reaction>
</comment>
<keyword evidence="8 12" id="KW-0862">Zinc</keyword>
<dbReference type="FunFam" id="3.90.580.10:FF:000001">
    <property type="entry name" value="DNA primase"/>
    <property type="match status" value="1"/>
</dbReference>
<keyword evidence="11 12" id="KW-0804">Transcription</keyword>
<dbReference type="InterPro" id="IPR006171">
    <property type="entry name" value="TOPRIM_dom"/>
</dbReference>
<dbReference type="SUPFAM" id="SSF117023">
    <property type="entry name" value="DNA primase DnaG, C-terminal domain"/>
    <property type="match status" value="1"/>
</dbReference>
<dbReference type="Gene3D" id="3.40.1360.10">
    <property type="match status" value="1"/>
</dbReference>
<dbReference type="EC" id="2.7.7.101" evidence="12"/>
<dbReference type="Pfam" id="PF10410">
    <property type="entry name" value="DnaB_bind"/>
    <property type="match status" value="1"/>
</dbReference>
<evidence type="ECO:0000313" key="17">
    <source>
        <dbReference type="Proteomes" id="UP000294349"/>
    </source>
</evidence>
<dbReference type="GO" id="GO:0000428">
    <property type="term" value="C:DNA-directed RNA polymerase complex"/>
    <property type="evidence" value="ECO:0007669"/>
    <property type="project" value="UniProtKB-KW"/>
</dbReference>
<evidence type="ECO:0000256" key="5">
    <source>
        <dbReference type="ARBA" id="ARBA00022705"/>
    </source>
</evidence>
<reference evidence="16 17" key="1">
    <citation type="submission" date="2019-02" db="EMBL/GenBank/DDBJ databases">
        <authorList>
            <person name="Manzano-Marin A."/>
            <person name="Manzano-Marin A."/>
        </authorList>
    </citation>
    <scope>NUCLEOTIDE SEQUENCE [LARGE SCALE GENOMIC DNA]</scope>
    <source>
        <strain evidence="16 17">BuCilaricifoliae</strain>
    </source>
</reference>
<dbReference type="PANTHER" id="PTHR30313">
    <property type="entry name" value="DNA PRIMASE"/>
    <property type="match status" value="1"/>
</dbReference>
<dbReference type="PANTHER" id="PTHR30313:SF2">
    <property type="entry name" value="DNA PRIMASE"/>
    <property type="match status" value="1"/>
</dbReference>
<dbReference type="CDD" id="cd03364">
    <property type="entry name" value="TOPRIM_DnaG_primases"/>
    <property type="match status" value="1"/>
</dbReference>
<dbReference type="SMART" id="SM00766">
    <property type="entry name" value="DnaG_DnaB_bind"/>
    <property type="match status" value="1"/>
</dbReference>
<keyword evidence="3 12" id="KW-0808">Transferase</keyword>
<keyword evidence="5 12" id="KW-0235">DNA replication</keyword>
<evidence type="ECO:0000256" key="4">
    <source>
        <dbReference type="ARBA" id="ARBA00022695"/>
    </source>
</evidence>
<dbReference type="InterPro" id="IPR013264">
    <property type="entry name" value="DNAG_N"/>
</dbReference>
<dbReference type="GO" id="GO:0005737">
    <property type="term" value="C:cytoplasm"/>
    <property type="evidence" value="ECO:0007669"/>
    <property type="project" value="TreeGrafter"/>
</dbReference>
<dbReference type="FunFam" id="3.40.1360.10:FF:000002">
    <property type="entry name" value="DNA primase"/>
    <property type="match status" value="1"/>
</dbReference>
<dbReference type="SMART" id="SM00493">
    <property type="entry name" value="TOPRIM"/>
    <property type="match status" value="1"/>
</dbReference>
<comment type="domain">
    <text evidence="12">Contains an N-terminal zinc-binding domain, a central core domain that contains the primase activity, and a C-terminal DnaB-binding domain.</text>
</comment>
<dbReference type="GO" id="GO:0006269">
    <property type="term" value="P:DNA replication, synthesis of primer"/>
    <property type="evidence" value="ECO:0007669"/>
    <property type="project" value="UniProtKB-UniRule"/>
</dbReference>
<dbReference type="InterPro" id="IPR013173">
    <property type="entry name" value="DNA_primase_DnaG_DnaB-bd_dom"/>
</dbReference>
<organism evidence="16 17">
    <name type="scientific">Buchnera aphidicola</name>
    <name type="common">Cinara laricifoliae</name>
    <dbReference type="NCBI Taxonomy" id="2518977"/>
    <lineage>
        <taxon>Bacteria</taxon>
        <taxon>Pseudomonadati</taxon>
        <taxon>Pseudomonadota</taxon>
        <taxon>Gammaproteobacteria</taxon>
        <taxon>Enterobacterales</taxon>
        <taxon>Erwiniaceae</taxon>
        <taxon>Buchnera</taxon>
    </lineage>
</organism>
<evidence type="ECO:0000256" key="10">
    <source>
        <dbReference type="ARBA" id="ARBA00023125"/>
    </source>
</evidence>
<dbReference type="GO" id="GO:0003677">
    <property type="term" value="F:DNA binding"/>
    <property type="evidence" value="ECO:0007669"/>
    <property type="project" value="UniProtKB-KW"/>
</dbReference>
<keyword evidence="4 12" id="KW-0548">Nucleotidyltransferase</keyword>
<dbReference type="HAMAP" id="MF_00974">
    <property type="entry name" value="DNA_primase_DnaG"/>
    <property type="match status" value="1"/>
</dbReference>
<dbReference type="SUPFAM" id="SSF56731">
    <property type="entry name" value="DNA primase core"/>
    <property type="match status" value="1"/>
</dbReference>
<dbReference type="AlphaFoldDB" id="A0A451DAY9"/>
<comment type="cofactor">
    <cofactor evidence="12 13 14">
        <name>Zn(2+)</name>
        <dbReference type="ChEBI" id="CHEBI:29105"/>
    </cofactor>
    <text evidence="12 13 14">Binds 1 zinc ion per monomer.</text>
</comment>
<feature type="domain" description="Toprim" evidence="15">
    <location>
        <begin position="263"/>
        <end position="345"/>
    </location>
</feature>
<evidence type="ECO:0000256" key="12">
    <source>
        <dbReference type="HAMAP-Rule" id="MF_00974"/>
    </source>
</evidence>
<comment type="function">
    <text evidence="12 13">RNA polymerase that catalyzes the synthesis of short RNA molecules used as primers for DNA polymerase during DNA replication.</text>
</comment>
<evidence type="ECO:0000313" key="16">
    <source>
        <dbReference type="EMBL" id="VFP83505.1"/>
    </source>
</evidence>
<keyword evidence="7 12" id="KW-0863">Zinc-finger</keyword>
<dbReference type="GO" id="GO:1990077">
    <property type="term" value="C:primosome complex"/>
    <property type="evidence" value="ECO:0007669"/>
    <property type="project" value="UniProtKB-KW"/>
</dbReference>
<evidence type="ECO:0000256" key="3">
    <source>
        <dbReference type="ARBA" id="ARBA00022679"/>
    </source>
</evidence>
<dbReference type="InterPro" id="IPR002694">
    <property type="entry name" value="Znf_CHC2"/>
</dbReference>
<dbReference type="InterPro" id="IPR006295">
    <property type="entry name" value="DNA_primase_DnaG"/>
</dbReference>
<dbReference type="SMART" id="SM00400">
    <property type="entry name" value="ZnF_CHCC"/>
    <property type="match status" value="1"/>
</dbReference>
<keyword evidence="10 12" id="KW-0238">DNA-binding</keyword>
<dbReference type="InterPro" id="IPR037068">
    <property type="entry name" value="DNA_primase_core_N_sf"/>
</dbReference>
<dbReference type="PROSITE" id="PS50880">
    <property type="entry name" value="TOPRIM"/>
    <property type="match status" value="1"/>
</dbReference>
<dbReference type="Pfam" id="PF13155">
    <property type="entry name" value="Toprim_2"/>
    <property type="match status" value="1"/>
</dbReference>
<dbReference type="InterPro" id="IPR036977">
    <property type="entry name" value="DNA_primase_Znf_CHC2"/>
</dbReference>
<evidence type="ECO:0000256" key="6">
    <source>
        <dbReference type="ARBA" id="ARBA00022723"/>
    </source>
</evidence>
<keyword evidence="1 12" id="KW-0240">DNA-directed RNA polymerase</keyword>
<evidence type="ECO:0000256" key="1">
    <source>
        <dbReference type="ARBA" id="ARBA00022478"/>
    </source>
</evidence>
<dbReference type="EMBL" id="LR217717">
    <property type="protein sequence ID" value="VFP83505.1"/>
    <property type="molecule type" value="Genomic_DNA"/>
</dbReference>
<feature type="zinc finger region" description="CHC2-type" evidence="12 14">
    <location>
        <begin position="44"/>
        <end position="68"/>
    </location>
</feature>
<evidence type="ECO:0000256" key="11">
    <source>
        <dbReference type="ARBA" id="ARBA00023163"/>
    </source>
</evidence>
<comment type="subunit">
    <text evidence="12">Monomer. Interacts with DnaB.</text>
</comment>
<keyword evidence="2 12" id="KW-0639">Primosome</keyword>
<dbReference type="InterPro" id="IPR016136">
    <property type="entry name" value="DNA_helicase_N/primase_C"/>
</dbReference>
<dbReference type="GO" id="GO:0003899">
    <property type="term" value="F:DNA-directed RNA polymerase activity"/>
    <property type="evidence" value="ECO:0007669"/>
    <property type="project" value="UniProtKB-UniRule"/>
</dbReference>
<dbReference type="Gene3D" id="1.10.860.10">
    <property type="entry name" value="DNAb Helicase, Chain A"/>
    <property type="match status" value="1"/>
</dbReference>
<dbReference type="InterPro" id="IPR030846">
    <property type="entry name" value="DnaG_bac"/>
</dbReference>
<keyword evidence="9" id="KW-0460">Magnesium</keyword>
<sequence length="593" mass="69928">MIKKITGKISQTFIYELIERTDIIELINKYITLKKSGNNYKTLCPFHNEKTPSFIVSPQKQFFYCFGCGIHGNVIDFLMKYEKLDFLNSIIELTTLHGINIVDVNNNCTLIQQHSYKKKIFYILNKVLKIYNKNLFTVPNIAYQYLKKRGINHEIMKKFSLGFAIKTNNQITDYIKKKYINQSIVTDCGLIVKHIKKNQYDRFKERIIFPIKNKYGHIQGFGGRVLNECNYPKYLNSPETITFQKKKNLYGIYELYLYNPKPKKILVVEGYLDVISLTQFNINYSVALLGTNVTKYQIQILFNISKKIIFCFDGDNAGRQANWIALNLSLNLLYDNCTVNFLFLPNNEDPSSLIFKEGKKKFENRIKNSETLYSYLFNKITNNINLGCINDRIKLIRLTIPLINKIPSKIIKIYLIKILGNKTGILDIYQLNKFITTPNIKKSLNKVNSIKITTMRLLISLIIQNPKLVKKIKKIKQIKKLNINGKHILIELIQLIHHNKITKTGHLLEFYRYTSWEKIFKYLSTWDHMIHENKISSIIQELFYNLKIQHLEYKYNQLITLERKHGLNLVEKNKLWQINKKIIKIKDDKHQLY</sequence>
<dbReference type="InterPro" id="IPR034151">
    <property type="entry name" value="TOPRIM_DnaG_bac"/>
</dbReference>
<evidence type="ECO:0000256" key="2">
    <source>
        <dbReference type="ARBA" id="ARBA00022515"/>
    </source>
</evidence>
<dbReference type="PIRSF" id="PIRSF002811">
    <property type="entry name" value="DnaG"/>
    <property type="match status" value="1"/>
</dbReference>
<dbReference type="InterPro" id="IPR050219">
    <property type="entry name" value="DnaG_primase"/>
</dbReference>
<comment type="similarity">
    <text evidence="12 13">Belongs to the DnaG primase family.</text>
</comment>
<evidence type="ECO:0000256" key="8">
    <source>
        <dbReference type="ARBA" id="ARBA00022833"/>
    </source>
</evidence>
<gene>
    <name evidence="12 16" type="primary">dnaG</name>
    <name evidence="16" type="ORF">BUCILAFE3058_035</name>
</gene>
<dbReference type="Gene3D" id="1.20.50.20">
    <property type="entry name" value="DnaG, RNA polymerase domain, helical bundle"/>
    <property type="match status" value="1"/>
</dbReference>
<keyword evidence="6 12" id="KW-0479">Metal-binding</keyword>
<dbReference type="Pfam" id="PF01807">
    <property type="entry name" value="Zn_ribbon_DnaG"/>
    <property type="match status" value="1"/>
</dbReference>
<protein>
    <recommendedName>
        <fullName evidence="12 13">DNA primase</fullName>
        <ecNumber evidence="12">2.7.7.101</ecNumber>
    </recommendedName>
</protein>
<evidence type="ECO:0000256" key="13">
    <source>
        <dbReference type="PIRNR" id="PIRNR002811"/>
    </source>
</evidence>
<dbReference type="SUPFAM" id="SSF57783">
    <property type="entry name" value="Zinc beta-ribbon"/>
    <property type="match status" value="1"/>
</dbReference>
<name>A0A451DAY9_9GAMM</name>
<evidence type="ECO:0000256" key="9">
    <source>
        <dbReference type="ARBA" id="ARBA00022842"/>
    </source>
</evidence>
<dbReference type="Proteomes" id="UP000294349">
    <property type="component" value="Chromosome"/>
</dbReference>
<dbReference type="Gene3D" id="3.90.580.10">
    <property type="entry name" value="Zinc finger, CHC2-type domain"/>
    <property type="match status" value="1"/>
</dbReference>
<dbReference type="NCBIfam" id="TIGR01391">
    <property type="entry name" value="dnaG"/>
    <property type="match status" value="1"/>
</dbReference>
<proteinExistence type="inferred from homology"/>